<sequence>MFRTKLLIIILNLLAIGHYSEQFDCMNYDGNNDNDNDECLERPQISTNNDESNINNNKMIHVKLANYGQSLNYIDENYSNRNAMLIEIFRHKDGEQIK</sequence>
<protein>
    <submittedName>
        <fullName evidence="2">Uncharacterized protein</fullName>
    </submittedName>
</protein>
<accession>A0A1Y3B3A0</accession>
<evidence type="ECO:0000313" key="3">
    <source>
        <dbReference type="Proteomes" id="UP000194236"/>
    </source>
</evidence>
<feature type="chain" id="PRO_5013005852" evidence="1">
    <location>
        <begin position="23"/>
        <end position="98"/>
    </location>
</feature>
<gene>
    <name evidence="2" type="ORF">BLA29_014253</name>
</gene>
<proteinExistence type="predicted"/>
<dbReference type="EMBL" id="MUJZ01045848">
    <property type="protein sequence ID" value="OTF74687.1"/>
    <property type="molecule type" value="Genomic_DNA"/>
</dbReference>
<comment type="caution">
    <text evidence="2">The sequence shown here is derived from an EMBL/GenBank/DDBJ whole genome shotgun (WGS) entry which is preliminary data.</text>
</comment>
<evidence type="ECO:0000313" key="2">
    <source>
        <dbReference type="EMBL" id="OTF74687.1"/>
    </source>
</evidence>
<name>A0A1Y3B3A0_EURMA</name>
<keyword evidence="3" id="KW-1185">Reference proteome</keyword>
<dbReference type="AlphaFoldDB" id="A0A1Y3B3A0"/>
<dbReference type="Proteomes" id="UP000194236">
    <property type="component" value="Unassembled WGS sequence"/>
</dbReference>
<reference evidence="2 3" key="1">
    <citation type="submission" date="2017-03" db="EMBL/GenBank/DDBJ databases">
        <title>Genome Survey of Euroglyphus maynei.</title>
        <authorList>
            <person name="Arlian L.G."/>
            <person name="Morgan M.S."/>
            <person name="Rider S.D."/>
        </authorList>
    </citation>
    <scope>NUCLEOTIDE SEQUENCE [LARGE SCALE GENOMIC DNA]</scope>
    <source>
        <strain evidence="2">Arlian Lab</strain>
        <tissue evidence="2">Whole body</tissue>
    </source>
</reference>
<feature type="signal peptide" evidence="1">
    <location>
        <begin position="1"/>
        <end position="22"/>
    </location>
</feature>
<dbReference type="OrthoDB" id="10534128at2759"/>
<keyword evidence="1" id="KW-0732">Signal</keyword>
<organism evidence="2 3">
    <name type="scientific">Euroglyphus maynei</name>
    <name type="common">Mayne's house dust mite</name>
    <dbReference type="NCBI Taxonomy" id="6958"/>
    <lineage>
        <taxon>Eukaryota</taxon>
        <taxon>Metazoa</taxon>
        <taxon>Ecdysozoa</taxon>
        <taxon>Arthropoda</taxon>
        <taxon>Chelicerata</taxon>
        <taxon>Arachnida</taxon>
        <taxon>Acari</taxon>
        <taxon>Acariformes</taxon>
        <taxon>Sarcoptiformes</taxon>
        <taxon>Astigmata</taxon>
        <taxon>Psoroptidia</taxon>
        <taxon>Analgoidea</taxon>
        <taxon>Pyroglyphidae</taxon>
        <taxon>Pyroglyphinae</taxon>
        <taxon>Euroglyphus</taxon>
    </lineage>
</organism>
<evidence type="ECO:0000256" key="1">
    <source>
        <dbReference type="SAM" id="SignalP"/>
    </source>
</evidence>